<evidence type="ECO:0000259" key="1">
    <source>
        <dbReference type="Pfam" id="PF01593"/>
    </source>
</evidence>
<organism evidence="2 3">
    <name type="scientific">Uliginosibacterium aquaticum</name>
    <dbReference type="NCBI Taxonomy" id="2731212"/>
    <lineage>
        <taxon>Bacteria</taxon>
        <taxon>Pseudomonadati</taxon>
        <taxon>Pseudomonadota</taxon>
        <taxon>Betaproteobacteria</taxon>
        <taxon>Rhodocyclales</taxon>
        <taxon>Zoogloeaceae</taxon>
        <taxon>Uliginosibacterium</taxon>
    </lineage>
</organism>
<dbReference type="Proteomes" id="UP000778523">
    <property type="component" value="Unassembled WGS sequence"/>
</dbReference>
<evidence type="ECO:0000313" key="2">
    <source>
        <dbReference type="EMBL" id="NSL55311.1"/>
    </source>
</evidence>
<proteinExistence type="predicted"/>
<dbReference type="EMBL" id="JABCSC020000002">
    <property type="protein sequence ID" value="NSL55311.1"/>
    <property type="molecule type" value="Genomic_DNA"/>
</dbReference>
<dbReference type="PANTHER" id="PTHR21197:SF0">
    <property type="entry name" value="UDP-GALACTOPYRANOSE MUTASE"/>
    <property type="match status" value="1"/>
</dbReference>
<evidence type="ECO:0000313" key="3">
    <source>
        <dbReference type="Proteomes" id="UP000778523"/>
    </source>
</evidence>
<dbReference type="Pfam" id="PF01593">
    <property type="entry name" value="Amino_oxidase"/>
    <property type="match status" value="1"/>
</dbReference>
<dbReference type="Gene3D" id="3.50.50.60">
    <property type="entry name" value="FAD/NAD(P)-binding domain"/>
    <property type="match status" value="1"/>
</dbReference>
<keyword evidence="3" id="KW-1185">Reference proteome</keyword>
<gene>
    <name evidence="2" type="ORF">HJ583_009775</name>
</gene>
<name>A0ABX2IF79_9RHOO</name>
<dbReference type="RefSeq" id="WP_170021740.1">
    <property type="nucleotide sequence ID" value="NZ_JABCSC020000002.1"/>
</dbReference>
<sequence>MKKTALIIGAGPAGLTAAFEFLSQGSDIQPIILEATDRIGGISCTINFKGNRIDIGGHRFFSKNDAVMDWWAARMPLQGAPSRDDALLGKEKPWAKDGPNPENVDRVMLIRERISRIFYLRKFFDYPISLKAQTVLNLGIFRTMVAGFGYIGAQIFKRPKEDSLEDFLINRFGKPLYRMFFEDYTEKVWGVHPRKISSEWGAQRIKGLSLSKAVFAALKKLLPGGKDQDLRQKKTETSLIEQFFYPKLGPGQLWECVADDIRKMGGQILMRYKVSGIEVEGGKIIAVTAECDGVKQRFECDLCLSTMPIKDLVASLSGDAVSADVQRIARDLPYRDFMTVGVLAKKLRIRNETAIKTVGDIVPDTWIYIQERDVKLCRLQIFNNWSPYMVADPENAWIGLEYMCSDQDEIWKMSDADFIEYAVQELIKIDILDREDILDTCRIHIEKAYPAYFGSYGEFDTLRAHLDAISNLYCLGRNGQHRYNNQDHSMLTAIEAVRNIREGITSRKALWEVNTEQEYHETKKTA</sequence>
<dbReference type="NCBIfam" id="NF005546">
    <property type="entry name" value="PRK07208.1-2"/>
    <property type="match status" value="1"/>
</dbReference>
<dbReference type="NCBIfam" id="NF005549">
    <property type="entry name" value="PRK07208.1-5"/>
    <property type="match status" value="1"/>
</dbReference>
<dbReference type="InterPro" id="IPR002937">
    <property type="entry name" value="Amino_oxidase"/>
</dbReference>
<accession>A0ABX2IF79</accession>
<dbReference type="InterPro" id="IPR036188">
    <property type="entry name" value="FAD/NAD-bd_sf"/>
</dbReference>
<protein>
    <submittedName>
        <fullName evidence="2">NAD(P)/FAD-dependent oxidoreductase</fullName>
    </submittedName>
</protein>
<feature type="domain" description="Amine oxidase" evidence="1">
    <location>
        <begin position="13"/>
        <end position="344"/>
    </location>
</feature>
<dbReference type="PANTHER" id="PTHR21197">
    <property type="entry name" value="UDP-GALACTOPYRANOSE MUTASE"/>
    <property type="match status" value="1"/>
</dbReference>
<reference evidence="2 3" key="1">
    <citation type="submission" date="2020-06" db="EMBL/GenBank/DDBJ databases">
        <title>Draft genome of Uliginosibacterium sp. IMCC34675.</title>
        <authorList>
            <person name="Song J."/>
        </authorList>
    </citation>
    <scope>NUCLEOTIDE SEQUENCE [LARGE SCALE GENOMIC DNA]</scope>
    <source>
        <strain evidence="2 3">IMCC34675</strain>
    </source>
</reference>
<dbReference type="SUPFAM" id="SSF51905">
    <property type="entry name" value="FAD/NAD(P)-binding domain"/>
    <property type="match status" value="1"/>
</dbReference>
<comment type="caution">
    <text evidence="2">The sequence shown here is derived from an EMBL/GenBank/DDBJ whole genome shotgun (WGS) entry which is preliminary data.</text>
</comment>